<sequence length="135" mass="15036">REGKNQRPVCYFTWHWAAAASQAASSTAGYVTDTHQFEICSLVKSLTLLEGWPHILVFGHQLARICLVKKTLLASQMSYHLIRGKEATVSSVHPGRLETPGHHSSTTKGSRLVVQLPLLPYPILSSQLHQGLLRW</sequence>
<dbReference type="Ensembl" id="ENSEAST00005049908.1">
    <property type="protein sequence ID" value="ENSEASP00005055960.1"/>
    <property type="gene ID" value="ENSEASG00005024501.1"/>
</dbReference>
<keyword evidence="2" id="KW-1185">Reference proteome</keyword>
<protein>
    <submittedName>
        <fullName evidence="1">Uncharacterized protein</fullName>
    </submittedName>
</protein>
<dbReference type="AlphaFoldDB" id="A0A9L0K3N8"/>
<reference evidence="1 2" key="1">
    <citation type="journal article" date="2020" name="Nat. Commun.">
        <title>Donkey genomes provide new insights into domestication and selection for coat color.</title>
        <authorList>
            <person name="Wang"/>
            <person name="C."/>
            <person name="Li"/>
            <person name="H."/>
            <person name="Guo"/>
            <person name="Y."/>
            <person name="Huang"/>
            <person name="J."/>
            <person name="Sun"/>
            <person name="Y."/>
            <person name="Min"/>
            <person name="J."/>
            <person name="Wang"/>
            <person name="J."/>
            <person name="Fang"/>
            <person name="X."/>
            <person name="Zhao"/>
            <person name="Z."/>
            <person name="Wang"/>
            <person name="S."/>
            <person name="Zhang"/>
            <person name="Y."/>
            <person name="Liu"/>
            <person name="Q."/>
            <person name="Jiang"/>
            <person name="Q."/>
            <person name="Wang"/>
            <person name="X."/>
            <person name="Guo"/>
            <person name="Y."/>
            <person name="Yang"/>
            <person name="C."/>
            <person name="Wang"/>
            <person name="Y."/>
            <person name="Tian"/>
            <person name="F."/>
            <person name="Zhuang"/>
            <person name="G."/>
            <person name="Fan"/>
            <person name="Y."/>
            <person name="Gao"/>
            <person name="Q."/>
            <person name="Li"/>
            <person name="Y."/>
            <person name="Ju"/>
            <person name="Z."/>
            <person name="Li"/>
            <person name="J."/>
            <person name="Li"/>
            <person name="R."/>
            <person name="Hou"/>
            <person name="M."/>
            <person name="Yang"/>
            <person name="G."/>
            <person name="Liu"/>
            <person name="G."/>
            <person name="Liu"/>
            <person name="W."/>
            <person name="Guo"/>
            <person name="J."/>
            <person name="Pan"/>
            <person name="S."/>
            <person name="Fan"/>
            <person name="G."/>
            <person name="Zhang"/>
            <person name="W."/>
            <person name="Zhang"/>
            <person name="R."/>
            <person name="Yu"/>
            <person name="J."/>
            <person name="Zhang"/>
            <person name="X."/>
            <person name="Yin"/>
            <person name="Q."/>
            <person name="Ji"/>
            <person name="C."/>
            <person name="Jin"/>
            <person name="Y."/>
            <person name="Yue"/>
            <person name="G."/>
            <person name="Liu"/>
            <person name="M."/>
            <person name="Xu"/>
            <person name="J."/>
            <person name="Liu"/>
            <person name="S."/>
            <person name="Jordana"/>
            <person name="J."/>
            <person name="Noce"/>
            <person name="A."/>
            <person name="Amills"/>
            <person name="M."/>
            <person name="Wu"/>
            <person name="D.D."/>
            <person name="Li"/>
            <person name="S."/>
            <person name="Zhou"/>
            <person name="X. and Zhong"/>
            <person name="J."/>
        </authorList>
    </citation>
    <scope>NUCLEOTIDE SEQUENCE [LARGE SCALE GENOMIC DNA]</scope>
</reference>
<organism evidence="1 2">
    <name type="scientific">Equus asinus</name>
    <name type="common">Donkey</name>
    <name type="synonym">Equus africanus asinus</name>
    <dbReference type="NCBI Taxonomy" id="9793"/>
    <lineage>
        <taxon>Eukaryota</taxon>
        <taxon>Metazoa</taxon>
        <taxon>Chordata</taxon>
        <taxon>Craniata</taxon>
        <taxon>Vertebrata</taxon>
        <taxon>Euteleostomi</taxon>
        <taxon>Mammalia</taxon>
        <taxon>Eutheria</taxon>
        <taxon>Laurasiatheria</taxon>
        <taxon>Perissodactyla</taxon>
        <taxon>Equidae</taxon>
        <taxon>Equus</taxon>
    </lineage>
</organism>
<reference evidence="1" key="2">
    <citation type="submission" date="2025-08" db="UniProtKB">
        <authorList>
            <consortium name="Ensembl"/>
        </authorList>
    </citation>
    <scope>IDENTIFICATION</scope>
</reference>
<dbReference type="Proteomes" id="UP000694387">
    <property type="component" value="Chromosome 13"/>
</dbReference>
<accession>A0A9L0K3N8</accession>
<proteinExistence type="predicted"/>
<evidence type="ECO:0000313" key="2">
    <source>
        <dbReference type="Proteomes" id="UP000694387"/>
    </source>
</evidence>
<name>A0A9L0K3N8_EQUAS</name>
<dbReference type="GeneTree" id="ENSGT00900000143461"/>
<evidence type="ECO:0000313" key="1">
    <source>
        <dbReference type="Ensembl" id="ENSEASP00005055960.1"/>
    </source>
</evidence>
<reference evidence="1" key="3">
    <citation type="submission" date="2025-09" db="UniProtKB">
        <authorList>
            <consortium name="Ensembl"/>
        </authorList>
    </citation>
    <scope>IDENTIFICATION</scope>
</reference>